<name>A0A840Y708_9PROT</name>
<evidence type="ECO:0000313" key="3">
    <source>
        <dbReference type="EMBL" id="MBB5689684.1"/>
    </source>
</evidence>
<dbReference type="Proteomes" id="UP000562254">
    <property type="component" value="Unassembled WGS sequence"/>
</dbReference>
<dbReference type="InterPro" id="IPR038404">
    <property type="entry name" value="TRAP_DctP_sf"/>
</dbReference>
<gene>
    <name evidence="3" type="ORF">FHS88_001809</name>
</gene>
<sequence>MNRRPFMFGVVGGAAMLATRAAQAQGEQMRISLDTNPTHVRNRNTEHFAQRVRAELPRLAPQVFPSAQLFRDRDVPRALRQGGVEMGIPGWWNLDGIAPDAALPSLPMFYGLEPAILHRILDGAAGQQINRKLEERLRVKVLGRWFDLGAQHFYTTSKPINGFADLQGLRIRHPGGSANAARIRTLGANPVLVPWPDVPLALSQNTVDGLVTTHESANTAKLWDAGVRHSFEDFQTFNQYIPMVSQTLWNKLNPQERQTLTRIWEETVDKERGEAATAQREARDILLRNNISIKTATQQEATDARRRLMATQDQVVAEIGIDRELVAGVLREIRAAGVGV</sequence>
<evidence type="ECO:0000313" key="4">
    <source>
        <dbReference type="Proteomes" id="UP000562254"/>
    </source>
</evidence>
<dbReference type="SUPFAM" id="SSF53850">
    <property type="entry name" value="Periplasmic binding protein-like II"/>
    <property type="match status" value="1"/>
</dbReference>
<feature type="chain" id="PRO_5033010157" evidence="2">
    <location>
        <begin position="25"/>
        <end position="340"/>
    </location>
</feature>
<keyword evidence="1 2" id="KW-0732">Signal</keyword>
<accession>A0A840Y708</accession>
<dbReference type="GO" id="GO:0055085">
    <property type="term" value="P:transmembrane transport"/>
    <property type="evidence" value="ECO:0007669"/>
    <property type="project" value="InterPro"/>
</dbReference>
<dbReference type="PANTHER" id="PTHR33376">
    <property type="match status" value="1"/>
</dbReference>
<dbReference type="Pfam" id="PF03480">
    <property type="entry name" value="DctP"/>
    <property type="match status" value="1"/>
</dbReference>
<feature type="signal peptide" evidence="2">
    <location>
        <begin position="1"/>
        <end position="24"/>
    </location>
</feature>
<dbReference type="RefSeq" id="WP_184483719.1">
    <property type="nucleotide sequence ID" value="NZ_JAAEDJ010000036.1"/>
</dbReference>
<dbReference type="EMBL" id="JACIJE010000004">
    <property type="protein sequence ID" value="MBB5689684.1"/>
    <property type="molecule type" value="Genomic_DNA"/>
</dbReference>
<reference evidence="3 4" key="1">
    <citation type="submission" date="2020-08" db="EMBL/GenBank/DDBJ databases">
        <title>Genomic Encyclopedia of Type Strains, Phase IV (KMG-IV): sequencing the most valuable type-strain genomes for metagenomic binning, comparative biology and taxonomic classification.</title>
        <authorList>
            <person name="Goeker M."/>
        </authorList>
    </citation>
    <scope>NUCLEOTIDE SEQUENCE [LARGE SCALE GENOMIC DNA]</scope>
    <source>
        <strain evidence="3 4">DSM 25895</strain>
    </source>
</reference>
<dbReference type="InterPro" id="IPR018389">
    <property type="entry name" value="DctP_fam"/>
</dbReference>
<dbReference type="Gene3D" id="3.40.190.170">
    <property type="entry name" value="Bacterial extracellular solute-binding protein, family 7"/>
    <property type="match status" value="1"/>
</dbReference>
<keyword evidence="4" id="KW-1185">Reference proteome</keyword>
<proteinExistence type="predicted"/>
<dbReference type="AlphaFoldDB" id="A0A840Y708"/>
<dbReference type="PANTHER" id="PTHR33376:SF5">
    <property type="entry name" value="EXTRACYTOPLASMIC SOLUTE RECEPTOR PROTEIN"/>
    <property type="match status" value="1"/>
</dbReference>
<evidence type="ECO:0000256" key="2">
    <source>
        <dbReference type="SAM" id="SignalP"/>
    </source>
</evidence>
<comment type="caution">
    <text evidence="3">The sequence shown here is derived from an EMBL/GenBank/DDBJ whole genome shotgun (WGS) entry which is preliminary data.</text>
</comment>
<protein>
    <submittedName>
        <fullName evidence="3">C4-dicarboxylate-binding protein DctP</fullName>
    </submittedName>
</protein>
<evidence type="ECO:0000256" key="1">
    <source>
        <dbReference type="ARBA" id="ARBA00022729"/>
    </source>
</evidence>
<organism evidence="3 4">
    <name type="scientific">Neoroseomonas alkaliterrae</name>
    <dbReference type="NCBI Taxonomy" id="1452450"/>
    <lineage>
        <taxon>Bacteria</taxon>
        <taxon>Pseudomonadati</taxon>
        <taxon>Pseudomonadota</taxon>
        <taxon>Alphaproteobacteria</taxon>
        <taxon>Acetobacterales</taxon>
        <taxon>Acetobacteraceae</taxon>
        <taxon>Neoroseomonas</taxon>
    </lineage>
</organism>
<dbReference type="NCBIfam" id="NF037995">
    <property type="entry name" value="TRAP_S1"/>
    <property type="match status" value="1"/>
</dbReference>